<gene>
    <name evidence="6" type="primary">MAK10</name>
    <name evidence="6" type="ORF">PICST_28926</name>
</gene>
<evidence type="ECO:0000256" key="1">
    <source>
        <dbReference type="ARBA" id="ARBA00004496"/>
    </source>
</evidence>
<comment type="similarity">
    <text evidence="2">Belongs to the MAK10 family.</text>
</comment>
<comment type="subcellular location">
    <subcellularLocation>
        <location evidence="1">Cytoplasm</location>
    </subcellularLocation>
</comment>
<dbReference type="AlphaFoldDB" id="A3GHB7"/>
<dbReference type="OrthoDB" id="269405at2759"/>
<dbReference type="Proteomes" id="UP000002258">
    <property type="component" value="Chromosome 1"/>
</dbReference>
<dbReference type="HOGENOM" id="CLU_022669_0_0_1"/>
<reference evidence="6 7" key="1">
    <citation type="journal article" date="2007" name="Nat. Biotechnol.">
        <title>Genome sequence of the lignocellulose-bioconverting and xylose-fermenting yeast Pichia stipitis.</title>
        <authorList>
            <person name="Jeffries T.W."/>
            <person name="Grigoriev I.V."/>
            <person name="Grimwood J."/>
            <person name="Laplaza J.M."/>
            <person name="Aerts A."/>
            <person name="Salamov A."/>
            <person name="Schmutz J."/>
            <person name="Lindquist E."/>
            <person name="Dehal P."/>
            <person name="Shapiro H."/>
            <person name="Jin Y.S."/>
            <person name="Passoth V."/>
            <person name="Richardson P.M."/>
        </authorList>
    </citation>
    <scope>NUCLEOTIDE SEQUENCE [LARGE SCALE GENOMIC DNA]</scope>
    <source>
        <strain evidence="7">ATCC 58785 / CBS 6054 / NBRC 10063 / NRRL Y-11545</strain>
    </source>
</reference>
<dbReference type="STRING" id="322104.A3GHB7"/>
<dbReference type="GeneID" id="4851666"/>
<dbReference type="RefSeq" id="XP_001386812.2">
    <property type="nucleotide sequence ID" value="XM_001386775.1"/>
</dbReference>
<evidence type="ECO:0000313" key="6">
    <source>
        <dbReference type="EMBL" id="EAZ62789.2"/>
    </source>
</evidence>
<dbReference type="PANTHER" id="PTHR21373">
    <property type="entry name" value="GLUCOSE REPRESSIBLE PROTEIN MAK10"/>
    <property type="match status" value="1"/>
</dbReference>
<name>A3GHB7_PICST</name>
<dbReference type="InterPro" id="IPR057983">
    <property type="entry name" value="NAA35-like_N"/>
</dbReference>
<evidence type="ECO:0000259" key="4">
    <source>
        <dbReference type="Pfam" id="PF04112"/>
    </source>
</evidence>
<proteinExistence type="inferred from homology"/>
<keyword evidence="7" id="KW-1185">Reference proteome</keyword>
<dbReference type="KEGG" id="pic:PICST_28926"/>
<evidence type="ECO:0000313" key="7">
    <source>
        <dbReference type="Proteomes" id="UP000002258"/>
    </source>
</evidence>
<protein>
    <submittedName>
        <fullName evidence="6">Glucose-repressible protein</fullName>
    </submittedName>
</protein>
<feature type="domain" description="NAA35-like N-terminal" evidence="4">
    <location>
        <begin position="33"/>
        <end position="210"/>
    </location>
</feature>
<dbReference type="Pfam" id="PF25789">
    <property type="entry name" value="TPR_NAA35"/>
    <property type="match status" value="1"/>
</dbReference>
<dbReference type="GO" id="GO:0031417">
    <property type="term" value="C:NatC complex"/>
    <property type="evidence" value="ECO:0007669"/>
    <property type="project" value="InterPro"/>
</dbReference>
<dbReference type="eggNOG" id="KOG2343">
    <property type="taxonomic scope" value="Eukaryota"/>
</dbReference>
<evidence type="ECO:0000259" key="5">
    <source>
        <dbReference type="Pfam" id="PF25789"/>
    </source>
</evidence>
<dbReference type="OMA" id="ITWEFAD"/>
<comment type="caution">
    <text evidence="6">The sequence shown here is derived from an EMBL/GenBank/DDBJ whole genome shotgun (WGS) entry which is preliminary data.</text>
</comment>
<dbReference type="EMBL" id="AAVQ01000002">
    <property type="protein sequence ID" value="EAZ62789.2"/>
    <property type="molecule type" value="Genomic_DNA"/>
</dbReference>
<evidence type="ECO:0000256" key="2">
    <source>
        <dbReference type="ARBA" id="ARBA00006289"/>
    </source>
</evidence>
<dbReference type="InterPro" id="IPR007244">
    <property type="entry name" value="Naa35_N"/>
</dbReference>
<dbReference type="Pfam" id="PF04112">
    <property type="entry name" value="Mak10"/>
    <property type="match status" value="1"/>
</dbReference>
<evidence type="ECO:0000256" key="3">
    <source>
        <dbReference type="ARBA" id="ARBA00022490"/>
    </source>
</evidence>
<sequence length="797" mass="91086">MISLDQNGDPREPHAHIDITNELFSSLSYISDNKVIKAEMFNLLEGTRALEMLNPNLDTGLITLSDEEIAFDSGRPQSIDSVIAVQNRLLHLLPSWLNNSSLPLTVLSCRYVQTLLENYAFFRDGSLSQRCSLVDRRLQGSQWQHHDTVISTDSLEYQLVHKVLKSFIIGLAKFVGITLDIAMNVLYEEEDITTRTAGLDFLGEISTVAVLDELNHTIEWILASDIESGADVLISQLKLVLRLNQLNSVFSLSVPLFEESQKGITPSFDFLSDGTELVDKLSSIEYNQSCPGGAFSRFIQLDRENKTIPVEVYEIAPVEAWKSIRSLFQSVQGFVVNSHKICNYNQLINFLRYDISTSAVDMNIIARGIFQLYVIRDDRTILGCPNITVSNYSIDNIENVVGKNTDLLYLDDSSLSSVKPELKHQLKDRLQQMLQDLESCVYHNVTVHASNVCRQQQLMSKSLVLWDTLQVSWESFEVECFQLCKIGNELPSGDLGMAVSSYVYFTKLQAMIDLALNGVNLELYKDFEIYLIYWYVAYLIQLIVEHLTGRIDLIIEGKIAYIEKTHPKKIKKFKAGPKKQQLKELQLYYQNKILPQLVQTRDYNRIFLTNSLVAMNNFLDAICVFLMIISNLGICDFRDGPKSSLTSMEDMFHFRMKPWSSIGVPSLPTYAQYINSFKALGLDEAPDKFQSALSLIKVIKNKLHLSKSLYQSLLKDIVNDDRINSQFVQDDNSKVVYWYESIVKCIDSYSEEVEKFVEILESNKNDISQINSHNYKLKIIKSHHRYFPRVTVEKTFT</sequence>
<keyword evidence="3" id="KW-0963">Cytoplasm</keyword>
<feature type="domain" description="NAA35-like TPR repeats" evidence="5">
    <location>
        <begin position="342"/>
        <end position="788"/>
    </location>
</feature>
<dbReference type="InParanoid" id="A3GHB7"/>
<dbReference type="InterPro" id="IPR057982">
    <property type="entry name" value="TPR_NAA35"/>
</dbReference>
<dbReference type="PANTHER" id="PTHR21373:SF0">
    <property type="entry name" value="N-ALPHA-ACETYLTRANSFERASE 35, NATC AUXILIARY SUBUNIT"/>
    <property type="match status" value="1"/>
</dbReference>
<dbReference type="FunCoup" id="A3GHB7">
    <property type="interactions" value="618"/>
</dbReference>
<accession>A3GHB7</accession>
<organism evidence="6 7">
    <name type="scientific">Scheffersomyces stipitis (strain ATCC 58785 / CBS 6054 / NBRC 10063 / NRRL Y-11545)</name>
    <name type="common">Yeast</name>
    <name type="synonym">Pichia stipitis</name>
    <dbReference type="NCBI Taxonomy" id="322104"/>
    <lineage>
        <taxon>Eukaryota</taxon>
        <taxon>Fungi</taxon>
        <taxon>Dikarya</taxon>
        <taxon>Ascomycota</taxon>
        <taxon>Saccharomycotina</taxon>
        <taxon>Pichiomycetes</taxon>
        <taxon>Debaryomycetaceae</taxon>
        <taxon>Scheffersomyces</taxon>
    </lineage>
</organism>